<protein>
    <recommendedName>
        <fullName evidence="1">HNH nuclease domain-containing protein</fullName>
    </recommendedName>
</protein>
<dbReference type="OrthoDB" id="529575at2"/>
<organism evidence="2 3">
    <name type="scientific">Alteromonas confluentis</name>
    <dbReference type="NCBI Taxonomy" id="1656094"/>
    <lineage>
        <taxon>Bacteria</taxon>
        <taxon>Pseudomonadati</taxon>
        <taxon>Pseudomonadota</taxon>
        <taxon>Gammaproteobacteria</taxon>
        <taxon>Alteromonadales</taxon>
        <taxon>Alteromonadaceae</taxon>
        <taxon>Alteromonas/Salinimonas group</taxon>
        <taxon>Alteromonas</taxon>
    </lineage>
</organism>
<evidence type="ECO:0000313" key="3">
    <source>
        <dbReference type="Proteomes" id="UP000175691"/>
    </source>
</evidence>
<reference evidence="2 3" key="1">
    <citation type="submission" date="2016-08" db="EMBL/GenBank/DDBJ databases">
        <authorList>
            <person name="Seilhamer J.J."/>
        </authorList>
    </citation>
    <scope>NUCLEOTIDE SEQUENCE [LARGE SCALE GENOMIC DNA]</scope>
    <source>
        <strain evidence="2 3">KCTC 42603</strain>
    </source>
</reference>
<dbReference type="RefSeq" id="WP_070126062.1">
    <property type="nucleotide sequence ID" value="NZ_MDHN01000029.1"/>
</dbReference>
<dbReference type="EMBL" id="MDHN01000029">
    <property type="protein sequence ID" value="OFC70418.1"/>
    <property type="molecule type" value="Genomic_DNA"/>
</dbReference>
<dbReference type="InterPro" id="IPR003615">
    <property type="entry name" value="HNH_nuc"/>
</dbReference>
<evidence type="ECO:0000259" key="1">
    <source>
        <dbReference type="Pfam" id="PF13391"/>
    </source>
</evidence>
<sequence length="376" mass="43895">MFEVYLDEFKKLNVDRSSGRAKPHKVCLLFAVFDLIEDRHIVNNEIFYDQALKERFTYHFEKFRADADKNSPFLPFYHLRSASFWHHKLKSGSTNKKFSVSDKSIGTYIEYAYLNDDLFALLQDEKNRNTLRQCLSQNFSELGEQFQRWAVEIGKSNETAQNFTTALKITMPNWLNTLGRGANSLFEISSVRELKRMELMLCETEIFKERDFIEQRMYSSALKAYEDFLLDTTQVQLQDDIENILQDDTKTPTEKAVLVKTRIGQGKYRQDLIDLWGKCALTGIENRDFLIASHIKPWRDSSEEEKLDKYNGLLLVANVDKAFDKAYITFADSGEIMISDELEEYTRLGIEATGKLKVNANSREYLAYHREILFRG</sequence>
<dbReference type="Proteomes" id="UP000175691">
    <property type="component" value="Unassembled WGS sequence"/>
</dbReference>
<dbReference type="Pfam" id="PF13391">
    <property type="entry name" value="HNH_2"/>
    <property type="match status" value="1"/>
</dbReference>
<dbReference type="AlphaFoldDB" id="A0A1E7ZA60"/>
<proteinExistence type="predicted"/>
<comment type="caution">
    <text evidence="2">The sequence shown here is derived from an EMBL/GenBank/DDBJ whole genome shotgun (WGS) entry which is preliminary data.</text>
</comment>
<accession>A0A1E7ZA60</accession>
<evidence type="ECO:0000313" key="2">
    <source>
        <dbReference type="EMBL" id="OFC70418.1"/>
    </source>
</evidence>
<name>A0A1E7ZA60_9ALTE</name>
<keyword evidence="3" id="KW-1185">Reference proteome</keyword>
<gene>
    <name evidence="2" type="ORF">BFC18_14740</name>
</gene>
<feature type="domain" description="HNH nuclease" evidence="1">
    <location>
        <begin position="279"/>
        <end position="330"/>
    </location>
</feature>